<evidence type="ECO:0008006" key="4">
    <source>
        <dbReference type="Google" id="ProtNLM"/>
    </source>
</evidence>
<evidence type="ECO:0000313" key="3">
    <source>
        <dbReference type="Proteomes" id="UP000006038"/>
    </source>
</evidence>
<accession>J3MC05</accession>
<dbReference type="Proteomes" id="UP000006038">
    <property type="component" value="Chromosome 6"/>
</dbReference>
<dbReference type="EnsemblPlants" id="OB06G15490.1">
    <property type="protein sequence ID" value="OB06G15490.1"/>
    <property type="gene ID" value="OB06G15490"/>
</dbReference>
<dbReference type="HOGENOM" id="CLU_2100684_0_0_1"/>
<dbReference type="Gramene" id="OB06G15490.1">
    <property type="protein sequence ID" value="OB06G15490.1"/>
    <property type="gene ID" value="OB06G15490"/>
</dbReference>
<reference evidence="2" key="1">
    <citation type="journal article" date="2013" name="Nat. Commun.">
        <title>Whole-genome sequencing of Oryza brachyantha reveals mechanisms underlying Oryza genome evolution.</title>
        <authorList>
            <person name="Chen J."/>
            <person name="Huang Q."/>
            <person name="Gao D."/>
            <person name="Wang J."/>
            <person name="Lang Y."/>
            <person name="Liu T."/>
            <person name="Li B."/>
            <person name="Bai Z."/>
            <person name="Luis Goicoechea J."/>
            <person name="Liang C."/>
            <person name="Chen C."/>
            <person name="Zhang W."/>
            <person name="Sun S."/>
            <person name="Liao Y."/>
            <person name="Zhang X."/>
            <person name="Yang L."/>
            <person name="Song C."/>
            <person name="Wang M."/>
            <person name="Shi J."/>
            <person name="Liu G."/>
            <person name="Liu J."/>
            <person name="Zhou H."/>
            <person name="Zhou W."/>
            <person name="Yu Q."/>
            <person name="An N."/>
            <person name="Chen Y."/>
            <person name="Cai Q."/>
            <person name="Wang B."/>
            <person name="Liu B."/>
            <person name="Min J."/>
            <person name="Huang Y."/>
            <person name="Wu H."/>
            <person name="Li Z."/>
            <person name="Zhang Y."/>
            <person name="Yin Y."/>
            <person name="Song W."/>
            <person name="Jiang J."/>
            <person name="Jackson S.A."/>
            <person name="Wing R.A."/>
            <person name="Wang J."/>
            <person name="Chen M."/>
        </authorList>
    </citation>
    <scope>NUCLEOTIDE SEQUENCE [LARGE SCALE GENOMIC DNA]</scope>
    <source>
        <strain evidence="2">cv. IRGC 101232</strain>
    </source>
</reference>
<reference evidence="2" key="2">
    <citation type="submission" date="2013-04" db="UniProtKB">
        <authorList>
            <consortium name="EnsemblPlants"/>
        </authorList>
    </citation>
    <scope>IDENTIFICATION</scope>
</reference>
<evidence type="ECO:0000313" key="2">
    <source>
        <dbReference type="EnsemblPlants" id="OB06G15490.1"/>
    </source>
</evidence>
<name>J3MC05_ORYBR</name>
<dbReference type="AlphaFoldDB" id="J3MC05"/>
<keyword evidence="3" id="KW-1185">Reference proteome</keyword>
<proteinExistence type="predicted"/>
<sequence length="116" mass="12248">MTWRRVRGSIGACGCISGGSGRWRSVCPTVGSGYGWDTTLEKAVREFEIAFICLHGAHAEARINFPDLPPVVLAHTADLQEVYAAAVSHANRPSSARPPAAALLLPPRKSSTGGHA</sequence>
<feature type="region of interest" description="Disordered" evidence="1">
    <location>
        <begin position="90"/>
        <end position="116"/>
    </location>
</feature>
<protein>
    <recommendedName>
        <fullName evidence="4">AP2/ERF domain-containing protein</fullName>
    </recommendedName>
</protein>
<organism evidence="2">
    <name type="scientific">Oryza brachyantha</name>
    <name type="common">malo sina</name>
    <dbReference type="NCBI Taxonomy" id="4533"/>
    <lineage>
        <taxon>Eukaryota</taxon>
        <taxon>Viridiplantae</taxon>
        <taxon>Streptophyta</taxon>
        <taxon>Embryophyta</taxon>
        <taxon>Tracheophyta</taxon>
        <taxon>Spermatophyta</taxon>
        <taxon>Magnoliopsida</taxon>
        <taxon>Liliopsida</taxon>
        <taxon>Poales</taxon>
        <taxon>Poaceae</taxon>
        <taxon>BOP clade</taxon>
        <taxon>Oryzoideae</taxon>
        <taxon>Oryzeae</taxon>
        <taxon>Oryzinae</taxon>
        <taxon>Oryza</taxon>
    </lineage>
</organism>
<evidence type="ECO:0000256" key="1">
    <source>
        <dbReference type="SAM" id="MobiDB-lite"/>
    </source>
</evidence>